<sequence length="304" mass="33514">MIVVEERTVTAKIRSAITTVDGIALFVIAAGENHLPLLILHGFASSAIVWAPVIGALATDRCVLAYDRPGFGLTRVSQHRWRQFDPYAPSAQVPIALTLLDKLRIDRFVVLGHSMGGQLAKELARTAPDRVAGLIVVAPAWERPSAPRIAQFLRARPANALGRLLIRTLGPLALRIAQRAVWAGPPSPGGTTQATLVASIAGWDEELWRATTATLLEPQTDLPQWVPSQPTLVVLGEHDRIVPNVRTLELVDQWRKQGCSVRLERFERSGHLPHVEEFERFISVVRDFLEEVEHGATSSRRESS</sequence>
<dbReference type="GO" id="GO:0016787">
    <property type="term" value="F:hydrolase activity"/>
    <property type="evidence" value="ECO:0007669"/>
    <property type="project" value="UniProtKB-KW"/>
</dbReference>
<protein>
    <submittedName>
        <fullName evidence="2">Alpha/beta hydrolase</fullName>
    </submittedName>
</protein>
<name>A0A7C2B514_THERO</name>
<evidence type="ECO:0000259" key="1">
    <source>
        <dbReference type="Pfam" id="PF00561"/>
    </source>
</evidence>
<organism evidence="2">
    <name type="scientific">Thermomicrobium roseum</name>
    <dbReference type="NCBI Taxonomy" id="500"/>
    <lineage>
        <taxon>Bacteria</taxon>
        <taxon>Pseudomonadati</taxon>
        <taxon>Thermomicrobiota</taxon>
        <taxon>Thermomicrobia</taxon>
        <taxon>Thermomicrobiales</taxon>
        <taxon>Thermomicrobiaceae</taxon>
        <taxon>Thermomicrobium</taxon>
    </lineage>
</organism>
<dbReference type="AlphaFoldDB" id="A0A7C2B514"/>
<dbReference type="InterPro" id="IPR000073">
    <property type="entry name" value="AB_hydrolase_1"/>
</dbReference>
<reference evidence="2" key="1">
    <citation type="journal article" date="2020" name="mSystems">
        <title>Genome- and Community-Level Interaction Insights into Carbon Utilization and Element Cycling Functions of Hydrothermarchaeota in Hydrothermal Sediment.</title>
        <authorList>
            <person name="Zhou Z."/>
            <person name="Liu Y."/>
            <person name="Xu W."/>
            <person name="Pan J."/>
            <person name="Luo Z.H."/>
            <person name="Li M."/>
        </authorList>
    </citation>
    <scope>NUCLEOTIDE SEQUENCE [LARGE SCALE GENOMIC DNA]</scope>
    <source>
        <strain evidence="2">SpSt-222</strain>
    </source>
</reference>
<dbReference type="SUPFAM" id="SSF53474">
    <property type="entry name" value="alpha/beta-Hydrolases"/>
    <property type="match status" value="1"/>
</dbReference>
<dbReference type="PRINTS" id="PR00111">
    <property type="entry name" value="ABHYDROLASE"/>
</dbReference>
<dbReference type="InterPro" id="IPR050266">
    <property type="entry name" value="AB_hydrolase_sf"/>
</dbReference>
<dbReference type="InterPro" id="IPR029058">
    <property type="entry name" value="AB_hydrolase_fold"/>
</dbReference>
<dbReference type="PANTHER" id="PTHR43798">
    <property type="entry name" value="MONOACYLGLYCEROL LIPASE"/>
    <property type="match status" value="1"/>
</dbReference>
<accession>A0A7C2B514</accession>
<comment type="caution">
    <text evidence="2">The sequence shown here is derived from an EMBL/GenBank/DDBJ whole genome shotgun (WGS) entry which is preliminary data.</text>
</comment>
<dbReference type="EMBL" id="DSJL01000001">
    <property type="protein sequence ID" value="HEF64239.1"/>
    <property type="molecule type" value="Genomic_DNA"/>
</dbReference>
<gene>
    <name evidence="2" type="ORF">ENP47_01295</name>
</gene>
<evidence type="ECO:0000313" key="2">
    <source>
        <dbReference type="EMBL" id="HEF64239.1"/>
    </source>
</evidence>
<feature type="domain" description="AB hydrolase-1" evidence="1">
    <location>
        <begin position="36"/>
        <end position="277"/>
    </location>
</feature>
<dbReference type="Pfam" id="PF00561">
    <property type="entry name" value="Abhydrolase_1"/>
    <property type="match status" value="1"/>
</dbReference>
<proteinExistence type="predicted"/>
<dbReference type="Gene3D" id="3.40.50.1820">
    <property type="entry name" value="alpha/beta hydrolase"/>
    <property type="match status" value="1"/>
</dbReference>
<keyword evidence="2" id="KW-0378">Hydrolase</keyword>